<feature type="non-terminal residue" evidence="1">
    <location>
        <position position="45"/>
    </location>
</feature>
<dbReference type="Proteomes" id="UP000473571">
    <property type="component" value="Unassembled WGS sequence"/>
</dbReference>
<keyword evidence="1" id="KW-0808">Transferase</keyword>
<gene>
    <name evidence="1" type="ORF">F7R13_01505</name>
</gene>
<evidence type="ECO:0000313" key="1">
    <source>
        <dbReference type="EMBL" id="KAB0686247.1"/>
    </source>
</evidence>
<dbReference type="EMBL" id="VZOL01000006">
    <property type="protein sequence ID" value="KAB0686247.1"/>
    <property type="molecule type" value="Genomic_DNA"/>
</dbReference>
<protein>
    <submittedName>
        <fullName evidence="1">Glycosyl transferase family 2</fullName>
    </submittedName>
</protein>
<dbReference type="GO" id="GO:0016740">
    <property type="term" value="F:transferase activity"/>
    <property type="evidence" value="ECO:0007669"/>
    <property type="project" value="UniProtKB-KW"/>
</dbReference>
<evidence type="ECO:0000313" key="2">
    <source>
        <dbReference type="Proteomes" id="UP000473571"/>
    </source>
</evidence>
<organism evidence="1 2">
    <name type="scientific">Burkholderia territorii</name>
    <dbReference type="NCBI Taxonomy" id="1503055"/>
    <lineage>
        <taxon>Bacteria</taxon>
        <taxon>Pseudomonadati</taxon>
        <taxon>Pseudomonadota</taxon>
        <taxon>Betaproteobacteria</taxon>
        <taxon>Burkholderiales</taxon>
        <taxon>Burkholderiaceae</taxon>
        <taxon>Burkholderia</taxon>
        <taxon>Burkholderia cepacia complex</taxon>
    </lineage>
</organism>
<comment type="caution">
    <text evidence="1">The sequence shown here is derived from an EMBL/GenBank/DDBJ whole genome shotgun (WGS) entry which is preliminary data.</text>
</comment>
<dbReference type="AlphaFoldDB" id="A0A6L3NQR6"/>
<name>A0A6L3NQR6_9BURK</name>
<proteinExistence type="predicted"/>
<reference evidence="1 2" key="1">
    <citation type="submission" date="2019-09" db="EMBL/GenBank/DDBJ databases">
        <title>Draft genome sequences of 48 bacterial type strains from the CCUG.</title>
        <authorList>
            <person name="Tunovic T."/>
            <person name="Pineiro-Iglesias B."/>
            <person name="Unosson C."/>
            <person name="Inganas E."/>
            <person name="Ohlen M."/>
            <person name="Cardew S."/>
            <person name="Jensie-Markopoulos S."/>
            <person name="Salva-Serra F."/>
            <person name="Jaen-Luchoro D."/>
            <person name="Karlsson R."/>
            <person name="Svensson-Stadler L."/>
            <person name="Chun J."/>
            <person name="Moore E."/>
        </authorList>
    </citation>
    <scope>NUCLEOTIDE SEQUENCE [LARGE SCALE GENOMIC DNA]</scope>
    <source>
        <strain evidence="1 2">CCUG 65687</strain>
    </source>
</reference>
<sequence>MMLAITFLVSGLSLLIWIVLLVARGGFWRARPAQPLPPEARGAAA</sequence>
<accession>A0A6L3NQR6</accession>